<protein>
    <submittedName>
        <fullName evidence="2">Legumain</fullName>
    </submittedName>
</protein>
<accession>A0A556V9P7</accession>
<evidence type="ECO:0000313" key="2">
    <source>
        <dbReference type="EMBL" id="TTC29634.1"/>
    </source>
</evidence>
<comment type="caution">
    <text evidence="2">The sequence shown here is derived from an EMBL/GenBank/DDBJ whole genome shotgun (WGS) entry which is preliminary data.</text>
</comment>
<dbReference type="PANTHER" id="PTHR12000:SF21">
    <property type="entry name" value="LEGUMAIN-RELATED"/>
    <property type="match status" value="1"/>
</dbReference>
<evidence type="ECO:0000313" key="3">
    <source>
        <dbReference type="Proteomes" id="UP000319801"/>
    </source>
</evidence>
<keyword evidence="3" id="KW-1185">Reference proteome</keyword>
<dbReference type="GO" id="GO:0051603">
    <property type="term" value="P:proteolysis involved in protein catabolic process"/>
    <property type="evidence" value="ECO:0007669"/>
    <property type="project" value="TreeGrafter"/>
</dbReference>
<evidence type="ECO:0000256" key="1">
    <source>
        <dbReference type="ARBA" id="ARBA00009941"/>
    </source>
</evidence>
<dbReference type="GO" id="GO:0006624">
    <property type="term" value="P:vacuolar protein processing"/>
    <property type="evidence" value="ECO:0007669"/>
    <property type="project" value="TreeGrafter"/>
</dbReference>
<dbReference type="GO" id="GO:0004197">
    <property type="term" value="F:cysteine-type endopeptidase activity"/>
    <property type="evidence" value="ECO:0007669"/>
    <property type="project" value="TreeGrafter"/>
</dbReference>
<name>A0A556V9P7_BAGYA</name>
<dbReference type="PRINTS" id="PR00776">
    <property type="entry name" value="HEMOGLOBNASE"/>
</dbReference>
<dbReference type="GO" id="GO:0005773">
    <property type="term" value="C:vacuole"/>
    <property type="evidence" value="ECO:0007669"/>
    <property type="project" value="GOC"/>
</dbReference>
<dbReference type="PANTHER" id="PTHR12000">
    <property type="entry name" value="HEMOGLOBINASE FAMILY MEMBER"/>
    <property type="match status" value="1"/>
</dbReference>
<dbReference type="Proteomes" id="UP000319801">
    <property type="component" value="Unassembled WGS sequence"/>
</dbReference>
<dbReference type="CDD" id="cd21115">
    <property type="entry name" value="legumain_C"/>
    <property type="match status" value="1"/>
</dbReference>
<comment type="similarity">
    <text evidence="1">Belongs to the peptidase C13 family.</text>
</comment>
<organism evidence="2 3">
    <name type="scientific">Bagarius yarrelli</name>
    <name type="common">Goonch</name>
    <name type="synonym">Bagrus yarrelli</name>
    <dbReference type="NCBI Taxonomy" id="175774"/>
    <lineage>
        <taxon>Eukaryota</taxon>
        <taxon>Metazoa</taxon>
        <taxon>Chordata</taxon>
        <taxon>Craniata</taxon>
        <taxon>Vertebrata</taxon>
        <taxon>Euteleostomi</taxon>
        <taxon>Actinopterygii</taxon>
        <taxon>Neopterygii</taxon>
        <taxon>Teleostei</taxon>
        <taxon>Ostariophysi</taxon>
        <taxon>Siluriformes</taxon>
        <taxon>Sisoridae</taxon>
        <taxon>Sisorinae</taxon>
        <taxon>Bagarius</taxon>
    </lineage>
</organism>
<dbReference type="InterPro" id="IPR048501">
    <property type="entry name" value="Legum_prodom"/>
</dbReference>
<proteinExistence type="inferred from homology"/>
<dbReference type="Pfam" id="PF01650">
    <property type="entry name" value="Peptidase_C13"/>
    <property type="match status" value="3"/>
</dbReference>
<dbReference type="AlphaFoldDB" id="A0A556V9P7"/>
<dbReference type="OrthoDB" id="192611at2759"/>
<sequence length="491" mass="57183">MASEGKSWVLLAAGSKGWEDYSVQANVCHAYQLVHRHGVPDQQIVVMIYDDIAYNQHGENDSIFIYLSDHGNKGIFHFPNSTLYAHDLISTVKTMSRRRRFSKVPLFYFINISVCRKRVKLSVTSFGEQFSYLEKHVSEDALKAGVTEMPCCYGDKSMLKLMLSEFLGDATDSVSEVVHTSQLTNLQACDVVETTAVPLIVQKKRIKNEQEPEKRQTLQRQYDDLIKKRKMMDEALQKIAELLNVTGALSEKQEVTRTYELKLVAEHFRKNLFNWEEEPANVCHIYQLMHRNGIPDEQIVVMMYDDIANNPRMYQLKTFYLYCVEIQLLSDRHQEQEKSYKGCRSNERCYGYFYDSHLKTWLSNVFTAYWLRHTENVNLKKTSFGDQFSYLQKKVSEDMRREGLSQTPCNYGDMKRTVMDEVMQMIVKYSDAPGALSEQREVTRMYELKVVAEHFKANLFNWEKEPHRITAVVEQTGFRLKGTPSKIKTPD</sequence>
<dbReference type="Gene3D" id="3.40.50.1460">
    <property type="match status" value="4"/>
</dbReference>
<dbReference type="EMBL" id="VCAZ01000174">
    <property type="protein sequence ID" value="TTC29634.1"/>
    <property type="molecule type" value="Genomic_DNA"/>
</dbReference>
<gene>
    <name evidence="2" type="ORF">Baya_14316</name>
</gene>
<reference evidence="2 3" key="1">
    <citation type="journal article" date="2019" name="Genome Biol. Evol.">
        <title>Whole-Genome Sequencing of the Giant Devil Catfish, Bagarius yarrelli.</title>
        <authorList>
            <person name="Jiang W."/>
            <person name="Lv Y."/>
            <person name="Cheng L."/>
            <person name="Yang K."/>
            <person name="Chao B."/>
            <person name="Wang X."/>
            <person name="Li Y."/>
            <person name="Pan X."/>
            <person name="You X."/>
            <person name="Zhang Y."/>
            <person name="Yang J."/>
            <person name="Li J."/>
            <person name="Zhang X."/>
            <person name="Liu S."/>
            <person name="Sun C."/>
            <person name="Yang J."/>
            <person name="Shi Q."/>
        </authorList>
    </citation>
    <scope>NUCLEOTIDE SEQUENCE [LARGE SCALE GENOMIC DNA]</scope>
    <source>
        <strain evidence="2">JWS20170419001</strain>
        <tissue evidence="2">Muscle</tissue>
    </source>
</reference>
<dbReference type="InterPro" id="IPR001096">
    <property type="entry name" value="Peptidase_C13"/>
</dbReference>